<dbReference type="PROSITE" id="PS50089">
    <property type="entry name" value="ZF_RING_2"/>
    <property type="match status" value="1"/>
</dbReference>
<dbReference type="PANTHER" id="PTHR16079:SF4">
    <property type="entry name" value="E3 UBIQUITIN-PROTEIN LIGASE CHFR"/>
    <property type="match status" value="1"/>
</dbReference>
<keyword evidence="2" id="KW-0862">Zinc</keyword>
<dbReference type="InterPro" id="IPR013083">
    <property type="entry name" value="Znf_RING/FYVE/PHD"/>
</dbReference>
<evidence type="ECO:0000313" key="4">
    <source>
        <dbReference type="EMBL" id="CAE6463227.1"/>
    </source>
</evidence>
<sequence length="628" mass="70797">MASTTIPESWRNSPSDDVYTIKILRGDTFRGYEGFDLVDSYDESPSSKVLVFYVPKIESYGVFKEVVLRHVEMPTEDVRFWVCFNRQNGTIRPFEPVKREMVDSATMAELVSCHGTSVRIKMYLEFADDKKPPLSTHSLVFLKHFDVQRQRIYGVKKIYVHNSSKVSSLNGKINRLMRWRPARKLHLYEEIKPDRIDCLDRSKSFADSEIVNGDIICFQEALSVAETQTLRTQDPRLVLDATQFYAKMRNKSQETKYPKVPKPAIDFVVLPGQSFEDALKSLQERMDILNKDLTGYKFTCSQENDSVVAYSNFDSLMTCTICLELLVDPVSFMDCMHVTCGACAVEWFRHSSTCHQCRQPVRAVHYIHAVAATVEAYCQYNSLANRSDAELANLRAKYKPGQLIEINRREKIDSDPTAEERPMSTAGCPGCNPGNELHFLCPEPILDDAGNTMFPGHARCEDCNAHLPLMPEFSLECCAVCTRFTCRELKLQCGSASTTAPFLIQPLGTIRFPKELDTNLFETIPIKYEREVLIKYAQDYDMGAQELFTVLLELHEGAGLPRASWHGVGRAPFDRDFVSSNNLVCVTCAKDLVAGALLTWGQSIGPSLSPGELIPGDYASLGLHAVKL</sequence>
<organism evidence="4 5">
    <name type="scientific">Rhizoctonia solani</name>
    <dbReference type="NCBI Taxonomy" id="456999"/>
    <lineage>
        <taxon>Eukaryota</taxon>
        <taxon>Fungi</taxon>
        <taxon>Dikarya</taxon>
        <taxon>Basidiomycota</taxon>
        <taxon>Agaricomycotina</taxon>
        <taxon>Agaricomycetes</taxon>
        <taxon>Cantharellales</taxon>
        <taxon>Ceratobasidiaceae</taxon>
        <taxon>Rhizoctonia</taxon>
    </lineage>
</organism>
<dbReference type="GO" id="GO:0006511">
    <property type="term" value="P:ubiquitin-dependent protein catabolic process"/>
    <property type="evidence" value="ECO:0007669"/>
    <property type="project" value="TreeGrafter"/>
</dbReference>
<reference evidence="4" key="1">
    <citation type="submission" date="2021-01" db="EMBL/GenBank/DDBJ databases">
        <authorList>
            <person name="Kaushik A."/>
        </authorList>
    </citation>
    <scope>NUCLEOTIDE SEQUENCE</scope>
    <source>
        <strain evidence="4">AG4-R118</strain>
    </source>
</reference>
<dbReference type="GO" id="GO:0016567">
    <property type="term" value="P:protein ubiquitination"/>
    <property type="evidence" value="ECO:0007669"/>
    <property type="project" value="TreeGrafter"/>
</dbReference>
<dbReference type="GO" id="GO:0005634">
    <property type="term" value="C:nucleus"/>
    <property type="evidence" value="ECO:0007669"/>
    <property type="project" value="TreeGrafter"/>
</dbReference>
<dbReference type="Gene3D" id="3.10.20.90">
    <property type="entry name" value="Phosphatidylinositol 3-kinase Catalytic Subunit, Chain A, domain 1"/>
    <property type="match status" value="1"/>
</dbReference>
<evidence type="ECO:0000313" key="5">
    <source>
        <dbReference type="Proteomes" id="UP000663888"/>
    </source>
</evidence>
<dbReference type="Gene3D" id="3.30.40.10">
    <property type="entry name" value="Zinc/RING finger domain, C3HC4 (zinc finger)"/>
    <property type="match status" value="1"/>
</dbReference>
<dbReference type="AlphaFoldDB" id="A0A8H3GS21"/>
<dbReference type="GO" id="GO:0008270">
    <property type="term" value="F:zinc ion binding"/>
    <property type="evidence" value="ECO:0007669"/>
    <property type="project" value="UniProtKB-KW"/>
</dbReference>
<accession>A0A8H3GS21</accession>
<dbReference type="Proteomes" id="UP000663888">
    <property type="component" value="Unassembled WGS sequence"/>
</dbReference>
<dbReference type="Pfam" id="PF12436">
    <property type="entry name" value="USP7_ICP0_bdg"/>
    <property type="match status" value="1"/>
</dbReference>
<protein>
    <recommendedName>
        <fullName evidence="3">RING-type domain-containing protein</fullName>
    </recommendedName>
</protein>
<evidence type="ECO:0000256" key="1">
    <source>
        <dbReference type="ARBA" id="ARBA00022786"/>
    </source>
</evidence>
<keyword evidence="2" id="KW-0479">Metal-binding</keyword>
<keyword evidence="2" id="KW-0863">Zinc-finger</keyword>
<dbReference type="InterPro" id="IPR052256">
    <property type="entry name" value="E3_ubiquitin-ligase_CHFR"/>
</dbReference>
<dbReference type="InterPro" id="IPR024729">
    <property type="entry name" value="USP7_ICP0-binding_dom"/>
</dbReference>
<comment type="caution">
    <text evidence="4">The sequence shown here is derived from an EMBL/GenBank/DDBJ whole genome shotgun (WGS) entry which is preliminary data.</text>
</comment>
<proteinExistence type="predicted"/>
<dbReference type="GO" id="GO:0004842">
    <property type="term" value="F:ubiquitin-protein transferase activity"/>
    <property type="evidence" value="ECO:0007669"/>
    <property type="project" value="TreeGrafter"/>
</dbReference>
<keyword evidence="1" id="KW-0833">Ubl conjugation pathway</keyword>
<feature type="domain" description="RING-type" evidence="3">
    <location>
        <begin position="319"/>
        <end position="358"/>
    </location>
</feature>
<evidence type="ECO:0000259" key="3">
    <source>
        <dbReference type="PROSITE" id="PS50089"/>
    </source>
</evidence>
<dbReference type="Pfam" id="PF13920">
    <property type="entry name" value="zf-C3HC4_3"/>
    <property type="match status" value="1"/>
</dbReference>
<dbReference type="PANTHER" id="PTHR16079">
    <property type="entry name" value="UBIQUITIN LIGASE PROTEIN CHFR"/>
    <property type="match status" value="1"/>
</dbReference>
<dbReference type="InterPro" id="IPR001841">
    <property type="entry name" value="Znf_RING"/>
</dbReference>
<gene>
    <name evidence="4" type="ORF">RDB_LOCUS92527</name>
</gene>
<dbReference type="EMBL" id="CAJMWX010001053">
    <property type="protein sequence ID" value="CAE6463227.1"/>
    <property type="molecule type" value="Genomic_DNA"/>
</dbReference>
<dbReference type="SUPFAM" id="SSF57850">
    <property type="entry name" value="RING/U-box"/>
    <property type="match status" value="1"/>
</dbReference>
<evidence type="ECO:0000256" key="2">
    <source>
        <dbReference type="PROSITE-ProRule" id="PRU00175"/>
    </source>
</evidence>
<name>A0A8H3GS21_9AGAM</name>